<reference evidence="3 4" key="1">
    <citation type="journal article" date="2010" name="Stand. Genomic Sci.">
        <title>Complete genome sequence of Spirosoma linguale type strain (1).</title>
        <authorList>
            <person name="Lail K."/>
            <person name="Sikorski J."/>
            <person name="Saunders E."/>
            <person name="Lapidus A."/>
            <person name="Glavina Del Rio T."/>
            <person name="Copeland A."/>
            <person name="Tice H."/>
            <person name="Cheng J.-F."/>
            <person name="Lucas S."/>
            <person name="Nolan M."/>
            <person name="Bruce D."/>
            <person name="Goodwin L."/>
            <person name="Pitluck S."/>
            <person name="Ivanova N."/>
            <person name="Mavromatis K."/>
            <person name="Ovchinnikova G."/>
            <person name="Pati A."/>
            <person name="Chen A."/>
            <person name="Palaniappan K."/>
            <person name="Land M."/>
            <person name="Hauser L."/>
            <person name="Chang Y.-J."/>
            <person name="Jeffries C.D."/>
            <person name="Chain P."/>
            <person name="Brettin T."/>
            <person name="Detter J.C."/>
            <person name="Schuetze A."/>
            <person name="Rohde M."/>
            <person name="Tindall B.J."/>
            <person name="Goeker M."/>
            <person name="Bristow J."/>
            <person name="Eisen J.A."/>
            <person name="Markowitz V."/>
            <person name="Hugenholtz P."/>
            <person name="Kyrpides N.C."/>
            <person name="Klenk H.-P."/>
            <person name="Chen F."/>
        </authorList>
    </citation>
    <scope>NUCLEOTIDE SEQUENCE [LARGE SCALE GENOMIC DNA]</scope>
    <source>
        <strain evidence="4">ATCC 33905 / DSM 74 / LMG 10896 / Claus 1</strain>
    </source>
</reference>
<feature type="compositionally biased region" description="Polar residues" evidence="1">
    <location>
        <begin position="1038"/>
        <end position="1055"/>
    </location>
</feature>
<feature type="transmembrane region" description="Helical" evidence="2">
    <location>
        <begin position="960"/>
        <end position="979"/>
    </location>
</feature>
<dbReference type="Gene3D" id="3.30.2090.10">
    <property type="entry name" value="Multidrug efflux transporter AcrB TolC docking domain, DN and DC subdomains"/>
    <property type="match status" value="2"/>
</dbReference>
<feature type="transmembrane region" description="Helical" evidence="2">
    <location>
        <begin position="888"/>
        <end position="908"/>
    </location>
</feature>
<dbReference type="KEGG" id="sli:Slin_3717"/>
<feature type="transmembrane region" description="Helical" evidence="2">
    <location>
        <begin position="914"/>
        <end position="939"/>
    </location>
</feature>
<feature type="transmembrane region" description="Helical" evidence="2">
    <location>
        <begin position="991"/>
        <end position="1017"/>
    </location>
</feature>
<dbReference type="Pfam" id="PF00873">
    <property type="entry name" value="ACR_tran"/>
    <property type="match status" value="1"/>
</dbReference>
<dbReference type="PANTHER" id="PTHR32063:SF0">
    <property type="entry name" value="SWARMING MOTILITY PROTEIN SWRC"/>
    <property type="match status" value="1"/>
</dbReference>
<proteinExistence type="predicted"/>
<evidence type="ECO:0000256" key="1">
    <source>
        <dbReference type="SAM" id="MobiDB-lite"/>
    </source>
</evidence>
<keyword evidence="2" id="KW-0472">Membrane</keyword>
<keyword evidence="2" id="KW-1133">Transmembrane helix</keyword>
<gene>
    <name evidence="3" type="ordered locus">Slin_3717</name>
</gene>
<dbReference type="Proteomes" id="UP000002028">
    <property type="component" value="Chromosome"/>
</dbReference>
<evidence type="ECO:0000313" key="3">
    <source>
        <dbReference type="EMBL" id="ADB39718.1"/>
    </source>
</evidence>
<name>D2QBY3_SPILD</name>
<protein>
    <submittedName>
        <fullName evidence="3">Acriflavin resistance protein</fullName>
    </submittedName>
</protein>
<feature type="transmembrane region" description="Helical" evidence="2">
    <location>
        <begin position="431"/>
        <end position="451"/>
    </location>
</feature>
<keyword evidence="4" id="KW-1185">Reference proteome</keyword>
<dbReference type="GO" id="GO:0005886">
    <property type="term" value="C:plasma membrane"/>
    <property type="evidence" value="ECO:0007669"/>
    <property type="project" value="TreeGrafter"/>
</dbReference>
<feature type="transmembrane region" description="Helical" evidence="2">
    <location>
        <begin position="463"/>
        <end position="486"/>
    </location>
</feature>
<dbReference type="Gene3D" id="1.20.1640.10">
    <property type="entry name" value="Multidrug efflux transporter AcrB transmembrane domain"/>
    <property type="match status" value="2"/>
</dbReference>
<feature type="region of interest" description="Disordered" evidence="1">
    <location>
        <begin position="1035"/>
        <end position="1055"/>
    </location>
</feature>
<dbReference type="AlphaFoldDB" id="D2QBY3"/>
<dbReference type="Gene3D" id="3.30.70.1440">
    <property type="entry name" value="Multidrug efflux transporter AcrB pore domain"/>
    <property type="match status" value="1"/>
</dbReference>
<dbReference type="SUPFAM" id="SSF82714">
    <property type="entry name" value="Multidrug efflux transporter AcrB TolC docking domain, DN and DC subdomains"/>
    <property type="match status" value="2"/>
</dbReference>
<evidence type="ECO:0000313" key="4">
    <source>
        <dbReference type="Proteomes" id="UP000002028"/>
    </source>
</evidence>
<dbReference type="Gene3D" id="3.30.70.1320">
    <property type="entry name" value="Multidrug efflux transporter AcrB pore domain like"/>
    <property type="match status" value="1"/>
</dbReference>
<organism evidence="3 4">
    <name type="scientific">Spirosoma linguale (strain ATCC 33905 / DSM 74 / LMG 10896 / Claus 1)</name>
    <dbReference type="NCBI Taxonomy" id="504472"/>
    <lineage>
        <taxon>Bacteria</taxon>
        <taxon>Pseudomonadati</taxon>
        <taxon>Bacteroidota</taxon>
        <taxon>Cytophagia</taxon>
        <taxon>Cytophagales</taxon>
        <taxon>Cytophagaceae</taxon>
        <taxon>Spirosoma</taxon>
    </lineage>
</organism>
<sequence length="1055" mass="114068">MSITELSIKRPLLITVIFTVLILFGAISYTGLNYDLLPKFDAGVITVNTRYVGGSPDNIQSLITKPIEDAISTVEGIDIVTSTSMENVSIIKIQLKSGVSDLSAQQDVERRIAQIKSTLPADADDPVVNRFSTDQFPILNLSVSAKLSSQQLYQLIDQSILPELSNVSGVGQISLIGGEPREIEVNLDNAKLAAYSLSAKQIYQLISSSNVSYPAGDVVSNENRTSIQLNTDISQIQALHDLVLKQIPGGSRVLLSDVATITDSQARTSTLNRINGREGIGIQISKTNDANSVAVSEAVKEKLVEIKKEYATQGFDYQIASDQSIYTLSSADAVVEDLLMAILIVGGVMLLFLHSLRSSFFVLVAIPSAMIPTFIVMSVLGFSLNLMTLLGLSLVVGILVDDSIVVLENIFRHLEMGKSKVQAALDGRTEIGFTAVAITMVDLVVFMPMALTGGLIGNILREFALVVVFSTLMSLLVSFTLTPLLASRFGSLPTMNANTWWGQINLGFERLIDSLKEAYGTALGWSLRHQWLVFIPILAMLIGSVALVPKGFIGASFTGTSDRGQLSVQLELSPDMPLYQTNLLTKQAEQLVLKHPEVMTVYSLVGTQTGSIGGGSSNANLAELDVTLVDKTARLMTTDQFGVLVRDEIEKIPGLKVTVIPTGITGSTTSPIQLVVKGSLPDSVSKAAVLIKQVMQQTPGTDYVAFTTKGSKKTIRITPDREKIATLGLTVPDVSASIQLAFSGNNKTNFSQNGDDYPINVVLQPTDKQTLPDVRNTVLQNNNRQIIRLYQVASVDEVLVQSVLERTNRLNSITITSSAVGRPSGTIVKDIQTKLAQQHLPVGVSVSYLGDAKNQNEAFSSLGFALLIAIALVYFVMVGLYESVIYPFVVLFSIPVALIGALLAIALTMNQLTIFTLIGMIMLLGLVAKNGILIVDFVNHLRSEGHPIREALVEAGKERLRPIMMTTFAMILGMLPLAYSTSPGSEFKNGMAWVLIGGLTSSFLFTLFLVPNVYLVVDWLQEKAGRLFRSKKDVRSANRPQTTTSANGTRVITAK</sequence>
<dbReference type="RefSeq" id="WP_012928234.1">
    <property type="nucleotide sequence ID" value="NC_013730.1"/>
</dbReference>
<feature type="transmembrane region" description="Helical" evidence="2">
    <location>
        <begin position="862"/>
        <end position="881"/>
    </location>
</feature>
<dbReference type="EMBL" id="CP001769">
    <property type="protein sequence ID" value="ADB39718.1"/>
    <property type="molecule type" value="Genomic_DNA"/>
</dbReference>
<accession>D2QBY3</accession>
<dbReference type="SUPFAM" id="SSF82866">
    <property type="entry name" value="Multidrug efflux transporter AcrB transmembrane domain"/>
    <property type="match status" value="2"/>
</dbReference>
<evidence type="ECO:0000256" key="2">
    <source>
        <dbReference type="SAM" id="Phobius"/>
    </source>
</evidence>
<dbReference type="PANTHER" id="PTHR32063">
    <property type="match status" value="1"/>
</dbReference>
<dbReference type="eggNOG" id="COG0841">
    <property type="taxonomic scope" value="Bacteria"/>
</dbReference>
<dbReference type="SUPFAM" id="SSF82693">
    <property type="entry name" value="Multidrug efflux transporter AcrB pore domain, PN1, PN2, PC1 and PC2 subdomains"/>
    <property type="match status" value="3"/>
</dbReference>
<dbReference type="PRINTS" id="PR00702">
    <property type="entry name" value="ACRIFLAVINRP"/>
</dbReference>
<dbReference type="HOGENOM" id="CLU_002755_1_2_10"/>
<dbReference type="InterPro" id="IPR027463">
    <property type="entry name" value="AcrB_DN_DC_subdom"/>
</dbReference>
<feature type="transmembrane region" description="Helical" evidence="2">
    <location>
        <begin position="360"/>
        <end position="383"/>
    </location>
</feature>
<dbReference type="STRING" id="504472.Slin_3717"/>
<keyword evidence="2" id="KW-0812">Transmembrane</keyword>
<feature type="transmembrane region" description="Helical" evidence="2">
    <location>
        <begin position="531"/>
        <end position="553"/>
    </location>
</feature>
<feature type="transmembrane region" description="Helical" evidence="2">
    <location>
        <begin position="333"/>
        <end position="353"/>
    </location>
</feature>
<dbReference type="GO" id="GO:0042910">
    <property type="term" value="F:xenobiotic transmembrane transporter activity"/>
    <property type="evidence" value="ECO:0007669"/>
    <property type="project" value="TreeGrafter"/>
</dbReference>
<feature type="transmembrane region" description="Helical" evidence="2">
    <location>
        <begin position="12"/>
        <end position="32"/>
    </location>
</feature>
<dbReference type="InterPro" id="IPR001036">
    <property type="entry name" value="Acrflvin-R"/>
</dbReference>
<dbReference type="Gene3D" id="3.30.70.1430">
    <property type="entry name" value="Multidrug efflux transporter AcrB pore domain"/>
    <property type="match status" value="2"/>
</dbReference>